<protein>
    <submittedName>
        <fullName evidence="2">Nucleotidyltransferase family protein</fullName>
    </submittedName>
</protein>
<organism evidence="2">
    <name type="scientific">Kosmotoga arenicorallina</name>
    <dbReference type="NCBI Taxonomy" id="688066"/>
    <lineage>
        <taxon>Bacteria</taxon>
        <taxon>Thermotogati</taxon>
        <taxon>Thermotogota</taxon>
        <taxon>Thermotogae</taxon>
        <taxon>Kosmotogales</taxon>
        <taxon>Kosmotogaceae</taxon>
        <taxon>Kosmotoga</taxon>
    </lineage>
</organism>
<dbReference type="InterPro" id="IPR029044">
    <property type="entry name" value="Nucleotide-diphossugar_trans"/>
</dbReference>
<evidence type="ECO:0000313" key="2">
    <source>
        <dbReference type="EMBL" id="HHF08227.1"/>
    </source>
</evidence>
<feature type="domain" description="MobA-like NTP transferase" evidence="1">
    <location>
        <begin position="9"/>
        <end position="157"/>
    </location>
</feature>
<gene>
    <name evidence="2" type="ORF">ENL26_00440</name>
</gene>
<name>A0A7C5HRP6_9BACT</name>
<dbReference type="PANTHER" id="PTHR43777:SF1">
    <property type="entry name" value="MOLYBDENUM COFACTOR CYTIDYLYLTRANSFERASE"/>
    <property type="match status" value="1"/>
</dbReference>
<dbReference type="InterPro" id="IPR025877">
    <property type="entry name" value="MobA-like_NTP_Trfase"/>
</dbReference>
<dbReference type="Proteomes" id="UP000886129">
    <property type="component" value="Unassembled WGS sequence"/>
</dbReference>
<dbReference type="SUPFAM" id="SSF53448">
    <property type="entry name" value="Nucleotide-diphospho-sugar transferases"/>
    <property type="match status" value="1"/>
</dbReference>
<dbReference type="Gene3D" id="3.90.550.10">
    <property type="entry name" value="Spore Coat Polysaccharide Biosynthesis Protein SpsA, Chain A"/>
    <property type="match status" value="1"/>
</dbReference>
<reference evidence="2" key="1">
    <citation type="journal article" date="2020" name="mSystems">
        <title>Genome- and Community-Level Interaction Insights into Carbon Utilization and Element Cycling Functions of Hydrothermarchaeota in Hydrothermal Sediment.</title>
        <authorList>
            <person name="Zhou Z."/>
            <person name="Liu Y."/>
            <person name="Xu W."/>
            <person name="Pan J."/>
            <person name="Luo Z.H."/>
            <person name="Li M."/>
        </authorList>
    </citation>
    <scope>NUCLEOTIDE SEQUENCE [LARGE SCALE GENOMIC DNA]</scope>
    <source>
        <strain evidence="2">HyVt-80</strain>
    </source>
</reference>
<sequence length="157" mass="17904">MDREKIAIVILAAGASKRFGSRKLLSQLKGKPLISYVLNEFCIESYGKKILVVNPYFPLDIVKCERFKILINNNYENGLATSLIIAVNEVLSEGYDGFFILLGDMPFLMVTDIERLLKVIQKDPNCIIAFRYNGIKGFPTYVPKRYFDRVLSLKGDR</sequence>
<dbReference type="CDD" id="cd04182">
    <property type="entry name" value="GT_2_like_f"/>
    <property type="match status" value="1"/>
</dbReference>
<dbReference type="EMBL" id="DRTH01000019">
    <property type="protein sequence ID" value="HHF08227.1"/>
    <property type="molecule type" value="Genomic_DNA"/>
</dbReference>
<proteinExistence type="predicted"/>
<evidence type="ECO:0000259" key="1">
    <source>
        <dbReference type="Pfam" id="PF12804"/>
    </source>
</evidence>
<dbReference type="GO" id="GO:0016779">
    <property type="term" value="F:nucleotidyltransferase activity"/>
    <property type="evidence" value="ECO:0007669"/>
    <property type="project" value="UniProtKB-ARBA"/>
</dbReference>
<accession>A0A7C5HRP6</accession>
<comment type="caution">
    <text evidence="2">The sequence shown here is derived from an EMBL/GenBank/DDBJ whole genome shotgun (WGS) entry which is preliminary data.</text>
</comment>
<dbReference type="AlphaFoldDB" id="A0A7C5HRP6"/>
<dbReference type="PANTHER" id="PTHR43777">
    <property type="entry name" value="MOLYBDENUM COFACTOR CYTIDYLYLTRANSFERASE"/>
    <property type="match status" value="1"/>
</dbReference>
<dbReference type="Pfam" id="PF12804">
    <property type="entry name" value="NTP_transf_3"/>
    <property type="match status" value="1"/>
</dbReference>